<keyword evidence="3" id="KW-1185">Reference proteome</keyword>
<dbReference type="EMBL" id="FXXP01000003">
    <property type="protein sequence ID" value="SMX30038.1"/>
    <property type="molecule type" value="Genomic_DNA"/>
</dbReference>
<dbReference type="Proteomes" id="UP000225972">
    <property type="component" value="Unassembled WGS sequence"/>
</dbReference>
<proteinExistence type="predicted"/>
<protein>
    <recommendedName>
        <fullName evidence="1">4-fold beta flower domain-containing protein</fullName>
    </recommendedName>
</protein>
<reference evidence="3" key="1">
    <citation type="submission" date="2017-05" db="EMBL/GenBank/DDBJ databases">
        <authorList>
            <person name="Rodrigo-Torres L."/>
            <person name="Arahal R. D."/>
            <person name="Lucena T."/>
        </authorList>
    </citation>
    <scope>NUCLEOTIDE SEQUENCE [LARGE SCALE GENOMIC DNA]</scope>
    <source>
        <strain evidence="3">CECT 8649</strain>
    </source>
</reference>
<dbReference type="InterPro" id="IPR048911">
    <property type="entry name" value="Bflower"/>
</dbReference>
<dbReference type="Pfam" id="PF21784">
    <property type="entry name" value="Bflower"/>
    <property type="match status" value="1"/>
</dbReference>
<dbReference type="RefSeq" id="WP_370739652.1">
    <property type="nucleotide sequence ID" value="NZ_FXXP01000003.1"/>
</dbReference>
<accession>A0A238JH90</accession>
<evidence type="ECO:0000313" key="3">
    <source>
        <dbReference type="Proteomes" id="UP000225972"/>
    </source>
</evidence>
<name>A0A238JH90_9RHOB</name>
<evidence type="ECO:0000313" key="2">
    <source>
        <dbReference type="EMBL" id="SMX30038.1"/>
    </source>
</evidence>
<sequence>MEFFDNNGQATCYSPDGNNLYLWSGEPVGYFASDKVYSFSGRLLGWIHNGWLYDRSNRPALFSTDASGGPIRPVRSVKPVKSVRSVRPVKSVRQVPHMKPMRGMSWSDCANSLYFRQ</sequence>
<feature type="domain" description="4-fold beta flower" evidence="1">
    <location>
        <begin position="2"/>
        <end position="114"/>
    </location>
</feature>
<organism evidence="2 3">
    <name type="scientific">Pelagimonas phthalicica</name>
    <dbReference type="NCBI Taxonomy" id="1037362"/>
    <lineage>
        <taxon>Bacteria</taxon>
        <taxon>Pseudomonadati</taxon>
        <taxon>Pseudomonadota</taxon>
        <taxon>Alphaproteobacteria</taxon>
        <taxon>Rhodobacterales</taxon>
        <taxon>Roseobacteraceae</taxon>
        <taxon>Pelagimonas</taxon>
    </lineage>
</organism>
<evidence type="ECO:0000259" key="1">
    <source>
        <dbReference type="Pfam" id="PF21784"/>
    </source>
</evidence>
<dbReference type="AlphaFoldDB" id="A0A238JH90"/>
<gene>
    <name evidence="2" type="ORF">TRP8649_04178</name>
</gene>